<dbReference type="InterPro" id="IPR029060">
    <property type="entry name" value="PIN-like_dom_sf"/>
</dbReference>
<sequence length="135" mass="14520">MRYALDSDVLIYAADLGNPLGGVIRHLLQPSAPGTHLGSVLLFPEVLARPLREGKLSELKFLSDLLATLELQEITAATAQLSTQLAAAYRLKAADALHLATAVQAGADAFVTNNRKDFKPSEVLEIRVLFPEEVG</sequence>
<reference evidence="2 3" key="1">
    <citation type="submission" date="2024-02" db="EMBL/GenBank/DDBJ databases">
        <title>Deinococcus aluminii NBRC 112889.</title>
        <authorList>
            <person name="Ichikawa N."/>
            <person name="Katano-Makiyama Y."/>
            <person name="Hidaka K."/>
        </authorList>
    </citation>
    <scope>NUCLEOTIDE SEQUENCE [LARGE SCALE GENOMIC DNA]</scope>
    <source>
        <strain evidence="2 3">NBRC 112889</strain>
    </source>
</reference>
<dbReference type="InterPro" id="IPR002716">
    <property type="entry name" value="PIN_dom"/>
</dbReference>
<evidence type="ECO:0000259" key="1">
    <source>
        <dbReference type="Pfam" id="PF01850"/>
    </source>
</evidence>
<accession>A0ABP9XDT1</accession>
<feature type="domain" description="PIN" evidence="1">
    <location>
        <begin position="4"/>
        <end position="116"/>
    </location>
</feature>
<dbReference type="CDD" id="cd09874">
    <property type="entry name" value="PIN_MT3492-like"/>
    <property type="match status" value="1"/>
</dbReference>
<dbReference type="EMBL" id="BAABRV010000002">
    <property type="protein sequence ID" value="GAA5532690.1"/>
    <property type="molecule type" value="Genomic_DNA"/>
</dbReference>
<comment type="caution">
    <text evidence="2">The sequence shown here is derived from an EMBL/GenBank/DDBJ whole genome shotgun (WGS) entry which is preliminary data.</text>
</comment>
<keyword evidence="3" id="KW-1185">Reference proteome</keyword>
<dbReference type="Proteomes" id="UP001404956">
    <property type="component" value="Unassembled WGS sequence"/>
</dbReference>
<proteinExistence type="predicted"/>
<organism evidence="2 3">
    <name type="scientific">Deinococcus aluminii</name>
    <dbReference type="NCBI Taxonomy" id="1656885"/>
    <lineage>
        <taxon>Bacteria</taxon>
        <taxon>Thermotogati</taxon>
        <taxon>Deinococcota</taxon>
        <taxon>Deinococci</taxon>
        <taxon>Deinococcales</taxon>
        <taxon>Deinococcaceae</taxon>
        <taxon>Deinococcus</taxon>
    </lineage>
</organism>
<dbReference type="Gene3D" id="3.40.50.1010">
    <property type="entry name" value="5'-nuclease"/>
    <property type="match status" value="1"/>
</dbReference>
<name>A0ABP9XDT1_9DEIO</name>
<gene>
    <name evidence="2" type="ORF">Dalu01_01079</name>
</gene>
<dbReference type="RefSeq" id="WP_345452030.1">
    <property type="nucleotide sequence ID" value="NZ_BAABRV010000002.1"/>
</dbReference>
<protein>
    <recommendedName>
        <fullName evidence="1">PIN domain-containing protein</fullName>
    </recommendedName>
</protein>
<evidence type="ECO:0000313" key="2">
    <source>
        <dbReference type="EMBL" id="GAA5532690.1"/>
    </source>
</evidence>
<dbReference type="SUPFAM" id="SSF88723">
    <property type="entry name" value="PIN domain-like"/>
    <property type="match status" value="1"/>
</dbReference>
<evidence type="ECO:0000313" key="3">
    <source>
        <dbReference type="Proteomes" id="UP001404956"/>
    </source>
</evidence>
<dbReference type="Pfam" id="PF01850">
    <property type="entry name" value="PIN"/>
    <property type="match status" value="1"/>
</dbReference>